<dbReference type="InterPro" id="IPR018247">
    <property type="entry name" value="EF_Hand_1_Ca_BS"/>
</dbReference>
<dbReference type="SMART" id="SM00054">
    <property type="entry name" value="EFh"/>
    <property type="match status" value="2"/>
</dbReference>
<feature type="region of interest" description="Disordered" evidence="3">
    <location>
        <begin position="1"/>
        <end position="24"/>
    </location>
</feature>
<keyword evidence="1" id="KW-0677">Repeat</keyword>
<dbReference type="PROSITE" id="PS00018">
    <property type="entry name" value="EF_HAND_1"/>
    <property type="match status" value="2"/>
</dbReference>
<evidence type="ECO:0000256" key="3">
    <source>
        <dbReference type="SAM" id="MobiDB-lite"/>
    </source>
</evidence>
<feature type="domain" description="EF-hand" evidence="4">
    <location>
        <begin position="94"/>
        <end position="129"/>
    </location>
</feature>
<dbReference type="EMBL" id="MPUH01000210">
    <property type="protein sequence ID" value="OMJ86314.1"/>
    <property type="molecule type" value="Genomic_DNA"/>
</dbReference>
<dbReference type="Pfam" id="PF13499">
    <property type="entry name" value="EF-hand_7"/>
    <property type="match status" value="1"/>
</dbReference>
<dbReference type="GO" id="GO:0005509">
    <property type="term" value="F:calcium ion binding"/>
    <property type="evidence" value="ECO:0007669"/>
    <property type="project" value="InterPro"/>
</dbReference>
<comment type="caution">
    <text evidence="5">The sequence shown here is derived from an EMBL/GenBank/DDBJ whole genome shotgun (WGS) entry which is preliminary data.</text>
</comment>
<evidence type="ECO:0000259" key="4">
    <source>
        <dbReference type="PROSITE" id="PS50222"/>
    </source>
</evidence>
<dbReference type="OrthoDB" id="443458at2759"/>
<evidence type="ECO:0000313" key="6">
    <source>
        <dbReference type="Proteomes" id="UP000187209"/>
    </source>
</evidence>
<evidence type="ECO:0000313" key="5">
    <source>
        <dbReference type="EMBL" id="OMJ86314.1"/>
    </source>
</evidence>
<name>A0A1R2CBC0_9CILI</name>
<dbReference type="PROSITE" id="PS50222">
    <property type="entry name" value="EF_HAND_2"/>
    <property type="match status" value="2"/>
</dbReference>
<feature type="domain" description="EF-hand" evidence="4">
    <location>
        <begin position="58"/>
        <end position="93"/>
    </location>
</feature>
<proteinExistence type="predicted"/>
<gene>
    <name evidence="5" type="ORF">SteCoe_12228</name>
</gene>
<protein>
    <recommendedName>
        <fullName evidence="4">EF-hand domain-containing protein</fullName>
    </recommendedName>
</protein>
<reference evidence="5 6" key="1">
    <citation type="submission" date="2016-11" db="EMBL/GenBank/DDBJ databases">
        <title>The macronuclear genome of Stentor coeruleus: a giant cell with tiny introns.</title>
        <authorList>
            <person name="Slabodnick M."/>
            <person name="Ruby J.G."/>
            <person name="Reiff S.B."/>
            <person name="Swart E.C."/>
            <person name="Gosai S."/>
            <person name="Prabakaran S."/>
            <person name="Witkowska E."/>
            <person name="Larue G.E."/>
            <person name="Fisher S."/>
            <person name="Freeman R.M."/>
            <person name="Gunawardena J."/>
            <person name="Chu W."/>
            <person name="Stover N.A."/>
            <person name="Gregory B.D."/>
            <person name="Nowacki M."/>
            <person name="Derisi J."/>
            <person name="Roy S.W."/>
            <person name="Marshall W.F."/>
            <person name="Sood P."/>
        </authorList>
    </citation>
    <scope>NUCLEOTIDE SEQUENCE [LARGE SCALE GENOMIC DNA]</scope>
    <source>
        <strain evidence="5">WM001</strain>
    </source>
</reference>
<sequence>MQKRQSSQELLSTKRSSKTLKPLFPSFSSTSTSITSKPEVRTWLRTRGKRQYIGFDDEERIKLRKYFSSLDENNNGCIGFKELEDPLIALGLAETRQQVEEMVRSVDFDGSGYIEFEEFLTILKGSRGNAAIANFFKGLIEGTLIKDAKTLPFKLVVSAFRRRMLMDSLMTKDVDKKEKGEKVMRAFARQISVNKKLRGGNEGFNADLRIGFPKLPRIIEENEGHFEKVKEILRKKK</sequence>
<dbReference type="CDD" id="cd00051">
    <property type="entry name" value="EFh"/>
    <property type="match status" value="1"/>
</dbReference>
<feature type="compositionally biased region" description="Polar residues" evidence="3">
    <location>
        <begin position="1"/>
        <end position="14"/>
    </location>
</feature>
<evidence type="ECO:0000256" key="1">
    <source>
        <dbReference type="ARBA" id="ARBA00022737"/>
    </source>
</evidence>
<dbReference type="InterPro" id="IPR050145">
    <property type="entry name" value="Centrin_CML-like"/>
</dbReference>
<dbReference type="InterPro" id="IPR002048">
    <property type="entry name" value="EF_hand_dom"/>
</dbReference>
<dbReference type="Gene3D" id="1.10.238.10">
    <property type="entry name" value="EF-hand"/>
    <property type="match status" value="1"/>
</dbReference>
<dbReference type="Proteomes" id="UP000187209">
    <property type="component" value="Unassembled WGS sequence"/>
</dbReference>
<dbReference type="PANTHER" id="PTHR23050">
    <property type="entry name" value="CALCIUM BINDING PROTEIN"/>
    <property type="match status" value="1"/>
</dbReference>
<dbReference type="AlphaFoldDB" id="A0A1R2CBC0"/>
<accession>A0A1R2CBC0</accession>
<dbReference type="InterPro" id="IPR011992">
    <property type="entry name" value="EF-hand-dom_pair"/>
</dbReference>
<keyword evidence="2" id="KW-0106">Calcium</keyword>
<keyword evidence="6" id="KW-1185">Reference proteome</keyword>
<dbReference type="SUPFAM" id="SSF47473">
    <property type="entry name" value="EF-hand"/>
    <property type="match status" value="1"/>
</dbReference>
<evidence type="ECO:0000256" key="2">
    <source>
        <dbReference type="ARBA" id="ARBA00022837"/>
    </source>
</evidence>
<organism evidence="5 6">
    <name type="scientific">Stentor coeruleus</name>
    <dbReference type="NCBI Taxonomy" id="5963"/>
    <lineage>
        <taxon>Eukaryota</taxon>
        <taxon>Sar</taxon>
        <taxon>Alveolata</taxon>
        <taxon>Ciliophora</taxon>
        <taxon>Postciliodesmatophora</taxon>
        <taxon>Heterotrichea</taxon>
        <taxon>Heterotrichida</taxon>
        <taxon>Stentoridae</taxon>
        <taxon>Stentor</taxon>
    </lineage>
</organism>